<protein>
    <submittedName>
        <fullName evidence="4">Methyltransferase domain-containing protein</fullName>
    </submittedName>
</protein>
<feature type="region of interest" description="Disordered" evidence="3">
    <location>
        <begin position="1"/>
        <end position="36"/>
    </location>
</feature>
<evidence type="ECO:0000313" key="4">
    <source>
        <dbReference type="EMBL" id="TBW38691.1"/>
    </source>
</evidence>
<dbReference type="Gene3D" id="3.40.50.150">
    <property type="entry name" value="Vaccinia Virus protein VP39"/>
    <property type="match status" value="1"/>
</dbReference>
<dbReference type="AlphaFoldDB" id="A0A4Q9VRW9"/>
<dbReference type="SUPFAM" id="SSF53335">
    <property type="entry name" value="S-adenosyl-L-methionine-dependent methyltransferases"/>
    <property type="match status" value="1"/>
</dbReference>
<dbReference type="PANTHER" id="PTHR43648">
    <property type="entry name" value="ELECTRON TRANSFER FLAVOPROTEIN BETA SUBUNIT LYSINE METHYLTRANSFERASE"/>
    <property type="match status" value="1"/>
</dbReference>
<dbReference type="CDD" id="cd02440">
    <property type="entry name" value="AdoMet_MTases"/>
    <property type="match status" value="1"/>
</dbReference>
<evidence type="ECO:0000313" key="5">
    <source>
        <dbReference type="Proteomes" id="UP000292781"/>
    </source>
</evidence>
<name>A0A4Q9VRW9_9HYPH</name>
<dbReference type="GO" id="GO:0008276">
    <property type="term" value="F:protein methyltransferase activity"/>
    <property type="evidence" value="ECO:0007669"/>
    <property type="project" value="TreeGrafter"/>
</dbReference>
<evidence type="ECO:0000256" key="1">
    <source>
        <dbReference type="ARBA" id="ARBA00022603"/>
    </source>
</evidence>
<dbReference type="EMBL" id="SJFN01000010">
    <property type="protein sequence ID" value="TBW38691.1"/>
    <property type="molecule type" value="Genomic_DNA"/>
</dbReference>
<gene>
    <name evidence="4" type="ORF">EYW49_08305</name>
</gene>
<sequence length="352" mass="37162">MGNLPGVRSSAPKPPGRKTRRPLARADKPPGLTFPARCRSSAASVQPSRSPVPTHVWRLTTTRTLAVRIADALTDGEIFVDADAGGAFDLGDGTWAIEAYFPEAVDPTDLAEALVELIVGEGLAAVGPARELLARANQRPLGPADWTEIGLDALPPIAAGRFRVFGEHNRPPTLRRADLLIEASTAFGSGDHASTQLSLAGLDAHLAAHPTTRVLDLGTGTGILGLAVARVRPATQILASDVASVAVLTAERNRRINGVGDRFRAILADGLADPRIRAAAPFDLVLANILPDPLCRFAGPLVPLMAPGAALIVAGLRVGEQARLESAYRARGLHLVARRSIKEWASLTFRRP</sequence>
<proteinExistence type="predicted"/>
<dbReference type="Pfam" id="PF06325">
    <property type="entry name" value="PrmA"/>
    <property type="match status" value="1"/>
</dbReference>
<dbReference type="OrthoDB" id="9785995at2"/>
<dbReference type="Proteomes" id="UP000292781">
    <property type="component" value="Unassembled WGS sequence"/>
</dbReference>
<dbReference type="InterPro" id="IPR029063">
    <property type="entry name" value="SAM-dependent_MTases_sf"/>
</dbReference>
<evidence type="ECO:0000256" key="2">
    <source>
        <dbReference type="ARBA" id="ARBA00022679"/>
    </source>
</evidence>
<comment type="caution">
    <text evidence="4">The sequence shown here is derived from an EMBL/GenBank/DDBJ whole genome shotgun (WGS) entry which is preliminary data.</text>
</comment>
<keyword evidence="1 4" id="KW-0489">Methyltransferase</keyword>
<accession>A0A4Q9VRW9</accession>
<evidence type="ECO:0000256" key="3">
    <source>
        <dbReference type="SAM" id="MobiDB-lite"/>
    </source>
</evidence>
<reference evidence="4 5" key="1">
    <citation type="submission" date="2019-02" db="EMBL/GenBank/DDBJ databases">
        <title>Siculibacillus lacustris gen. nov., sp. nov., a new rosette-forming bacterium isolated from a freshwater crater lake (Lake St. Ana, Romania).</title>
        <authorList>
            <person name="Felfoldi T."/>
            <person name="Marton Z."/>
            <person name="Szabo A."/>
            <person name="Mentes A."/>
            <person name="Boka K."/>
            <person name="Marialigeti K."/>
            <person name="Mathe I."/>
            <person name="Koncz M."/>
            <person name="Schumann P."/>
            <person name="Toth E."/>
        </authorList>
    </citation>
    <scope>NUCLEOTIDE SEQUENCE [LARGE SCALE GENOMIC DNA]</scope>
    <source>
        <strain evidence="4 5">SA-279</strain>
    </source>
</reference>
<keyword evidence="2 4" id="KW-0808">Transferase</keyword>
<dbReference type="GO" id="GO:0032259">
    <property type="term" value="P:methylation"/>
    <property type="evidence" value="ECO:0007669"/>
    <property type="project" value="UniProtKB-KW"/>
</dbReference>
<organism evidence="4 5">
    <name type="scientific">Siculibacillus lacustris</name>
    <dbReference type="NCBI Taxonomy" id="1549641"/>
    <lineage>
        <taxon>Bacteria</taxon>
        <taxon>Pseudomonadati</taxon>
        <taxon>Pseudomonadota</taxon>
        <taxon>Alphaproteobacteria</taxon>
        <taxon>Hyphomicrobiales</taxon>
        <taxon>Ancalomicrobiaceae</taxon>
        <taxon>Siculibacillus</taxon>
    </lineage>
</organism>
<dbReference type="PANTHER" id="PTHR43648:SF1">
    <property type="entry name" value="ELECTRON TRANSFER FLAVOPROTEIN BETA SUBUNIT LYSINE METHYLTRANSFERASE"/>
    <property type="match status" value="1"/>
</dbReference>
<dbReference type="InterPro" id="IPR050078">
    <property type="entry name" value="Ribosomal_L11_MeTrfase_PrmA"/>
</dbReference>
<keyword evidence="5" id="KW-1185">Reference proteome</keyword>